<name>A0ABY7CQY8_9BASI</name>
<feature type="compositionally biased region" description="Polar residues" evidence="1">
    <location>
        <begin position="116"/>
        <end position="127"/>
    </location>
</feature>
<keyword evidence="3" id="KW-1185">Reference proteome</keyword>
<evidence type="ECO:0000256" key="1">
    <source>
        <dbReference type="SAM" id="MobiDB-lite"/>
    </source>
</evidence>
<feature type="region of interest" description="Disordered" evidence="1">
    <location>
        <begin position="1"/>
        <end position="57"/>
    </location>
</feature>
<evidence type="ECO:0000313" key="2">
    <source>
        <dbReference type="EMBL" id="WAQ86546.1"/>
    </source>
</evidence>
<dbReference type="EMBL" id="CP110427">
    <property type="protein sequence ID" value="WAQ86546.1"/>
    <property type="molecule type" value="Genomic_DNA"/>
</dbReference>
<gene>
    <name evidence="2" type="ORF">PtA15_7A272</name>
</gene>
<protein>
    <submittedName>
        <fullName evidence="2">Uncharacterized protein</fullName>
    </submittedName>
</protein>
<feature type="compositionally biased region" description="Low complexity" evidence="1">
    <location>
        <begin position="1"/>
        <end position="10"/>
    </location>
</feature>
<organism evidence="2 3">
    <name type="scientific">Puccinia triticina</name>
    <dbReference type="NCBI Taxonomy" id="208348"/>
    <lineage>
        <taxon>Eukaryota</taxon>
        <taxon>Fungi</taxon>
        <taxon>Dikarya</taxon>
        <taxon>Basidiomycota</taxon>
        <taxon>Pucciniomycotina</taxon>
        <taxon>Pucciniomycetes</taxon>
        <taxon>Pucciniales</taxon>
        <taxon>Pucciniaceae</taxon>
        <taxon>Puccinia</taxon>
    </lineage>
</organism>
<dbReference type="GeneID" id="77811757"/>
<evidence type="ECO:0000313" key="3">
    <source>
        <dbReference type="Proteomes" id="UP001164743"/>
    </source>
</evidence>
<feature type="region of interest" description="Disordered" evidence="1">
    <location>
        <begin position="105"/>
        <end position="127"/>
    </location>
</feature>
<dbReference type="Proteomes" id="UP001164743">
    <property type="component" value="Chromosome 7A"/>
</dbReference>
<proteinExistence type="predicted"/>
<accession>A0ABY7CQY8</accession>
<reference evidence="2" key="1">
    <citation type="submission" date="2022-10" db="EMBL/GenBank/DDBJ databases">
        <title>Puccinia triticina Genome sequencing and assembly.</title>
        <authorList>
            <person name="Li C."/>
        </authorList>
    </citation>
    <scope>NUCLEOTIDE SEQUENCE</scope>
    <source>
        <strain evidence="2">Pt15</strain>
    </source>
</reference>
<dbReference type="RefSeq" id="XP_053022101.1">
    <property type="nucleotide sequence ID" value="XM_053170862.1"/>
</dbReference>
<sequence>MYHPRQNQKNSQRKKKKTGIKLNAEDNYEEVDAIINHTQDSDAENSKVQKPTKKKTSPFDTIRDYFKAPFHAKPTDTVMFPSHYKYAHDLIPGLFNTRKAQVIAASSTSLEEHTTPVGNKSKSSNMN</sequence>